<dbReference type="PANTHER" id="PTHR43436:SF2">
    <property type="entry name" value="ARAC_XYLS FAMILY TRANSCRIPTIONAL REGULATOR"/>
    <property type="match status" value="1"/>
</dbReference>
<organism evidence="5 6">
    <name type="scientific">BD1-7 clade bacterium</name>
    <dbReference type="NCBI Taxonomy" id="2029982"/>
    <lineage>
        <taxon>Bacteria</taxon>
        <taxon>Pseudomonadati</taxon>
        <taxon>Pseudomonadota</taxon>
        <taxon>Gammaproteobacteria</taxon>
        <taxon>Cellvibrionales</taxon>
        <taxon>Spongiibacteraceae</taxon>
        <taxon>BD1-7 clade</taxon>
    </lineage>
</organism>
<keyword evidence="2" id="KW-0238">DNA-binding</keyword>
<dbReference type="SUPFAM" id="SSF46689">
    <property type="entry name" value="Homeodomain-like"/>
    <property type="match status" value="2"/>
</dbReference>
<proteinExistence type="predicted"/>
<dbReference type="SMART" id="SM00342">
    <property type="entry name" value="HTH_ARAC"/>
    <property type="match status" value="1"/>
</dbReference>
<sequence length="298" mass="32717">MASLGELMQQYAEHAGFAELEGLAPTAIDGLSFYRSSTGNERQPFVYQSGIIILGQGQKKIHIGDTSVTYGPDDYLVVGVPMPLECEAQVGNDDCLMGLNVKIDASTLHRMVSQLEDMGFCAGNACADQLRGLRSVAMASSMLNTCKRLLETLCDPFSTEILGQSLLDELIFRALRSEHGHVLFALAHHEGHYARVAKALAKVHHDYASPLTVNVLAEEANMSVSSFHDAFRAVTLESPLQYVKKVRLNKARDLIHAQGHRVSEAARQVGYNSASQFSREYKRHFNETPKGARLEAAP</sequence>
<dbReference type="InterPro" id="IPR018062">
    <property type="entry name" value="HTH_AraC-typ_CS"/>
</dbReference>
<dbReference type="GO" id="GO:0043565">
    <property type="term" value="F:sequence-specific DNA binding"/>
    <property type="evidence" value="ECO:0007669"/>
    <property type="project" value="InterPro"/>
</dbReference>
<dbReference type="InterPro" id="IPR009057">
    <property type="entry name" value="Homeodomain-like_sf"/>
</dbReference>
<accession>A0A5S9PJ42</accession>
<evidence type="ECO:0000313" key="6">
    <source>
        <dbReference type="Proteomes" id="UP000434580"/>
    </source>
</evidence>
<dbReference type="InterPro" id="IPR020449">
    <property type="entry name" value="Tscrpt_reg_AraC-type_HTH"/>
</dbReference>
<dbReference type="EMBL" id="CACSII010000012">
    <property type="protein sequence ID" value="CAA0104163.1"/>
    <property type="molecule type" value="Genomic_DNA"/>
</dbReference>
<name>A0A5S9PJ42_9GAMM</name>
<keyword evidence="1" id="KW-0805">Transcription regulation</keyword>
<dbReference type="Pfam" id="PF12833">
    <property type="entry name" value="HTH_18"/>
    <property type="match status" value="1"/>
</dbReference>
<dbReference type="OrthoDB" id="34150at2"/>
<protein>
    <submittedName>
        <fullName evidence="5">HTH-type transcriptional activator RhaS</fullName>
    </submittedName>
</protein>
<dbReference type="InterPro" id="IPR018060">
    <property type="entry name" value="HTH_AraC"/>
</dbReference>
<evidence type="ECO:0000313" key="5">
    <source>
        <dbReference type="EMBL" id="CAA0104163.1"/>
    </source>
</evidence>
<evidence type="ECO:0000256" key="1">
    <source>
        <dbReference type="ARBA" id="ARBA00023015"/>
    </source>
</evidence>
<evidence type="ECO:0000256" key="3">
    <source>
        <dbReference type="ARBA" id="ARBA00023163"/>
    </source>
</evidence>
<dbReference type="Gene3D" id="1.10.10.60">
    <property type="entry name" value="Homeodomain-like"/>
    <property type="match status" value="2"/>
</dbReference>
<evidence type="ECO:0000259" key="4">
    <source>
        <dbReference type="PROSITE" id="PS01124"/>
    </source>
</evidence>
<dbReference type="PRINTS" id="PR00032">
    <property type="entry name" value="HTHARAC"/>
</dbReference>
<dbReference type="Proteomes" id="UP000434580">
    <property type="component" value="Unassembled WGS sequence"/>
</dbReference>
<dbReference type="PROSITE" id="PS01124">
    <property type="entry name" value="HTH_ARAC_FAMILY_2"/>
    <property type="match status" value="1"/>
</dbReference>
<reference evidence="5 6" key="1">
    <citation type="submission" date="2019-11" db="EMBL/GenBank/DDBJ databases">
        <authorList>
            <person name="Holert J."/>
        </authorList>
    </citation>
    <scope>NUCLEOTIDE SEQUENCE [LARGE SCALE GENOMIC DNA]</scope>
    <source>
        <strain evidence="5">BC5_2</strain>
    </source>
</reference>
<keyword evidence="3" id="KW-0804">Transcription</keyword>
<dbReference type="GO" id="GO:0003700">
    <property type="term" value="F:DNA-binding transcription factor activity"/>
    <property type="evidence" value="ECO:0007669"/>
    <property type="project" value="InterPro"/>
</dbReference>
<feature type="domain" description="HTH araC/xylS-type" evidence="4">
    <location>
        <begin position="197"/>
        <end position="295"/>
    </location>
</feature>
<dbReference type="PANTHER" id="PTHR43436">
    <property type="entry name" value="ARAC-FAMILY TRANSCRIPTIONAL REGULATOR"/>
    <property type="match status" value="1"/>
</dbReference>
<dbReference type="PROSITE" id="PS00041">
    <property type="entry name" value="HTH_ARAC_FAMILY_1"/>
    <property type="match status" value="1"/>
</dbReference>
<evidence type="ECO:0000256" key="2">
    <source>
        <dbReference type="ARBA" id="ARBA00023125"/>
    </source>
</evidence>
<dbReference type="AlphaFoldDB" id="A0A5S9PJ42"/>
<dbReference type="Pfam" id="PF06719">
    <property type="entry name" value="AraC_N"/>
    <property type="match status" value="1"/>
</dbReference>
<dbReference type="InterPro" id="IPR009594">
    <property type="entry name" value="Tscrpt_reg_HTH_AraC_N"/>
</dbReference>
<gene>
    <name evidence="5" type="primary">rhaS</name>
    <name evidence="5" type="ORF">DPBNPPHM_01036</name>
</gene>